<name>H5XP77_9PSEU</name>
<feature type="compositionally biased region" description="Low complexity" evidence="1">
    <location>
        <begin position="10"/>
        <end position="39"/>
    </location>
</feature>
<proteinExistence type="predicted"/>
<evidence type="ECO:0000313" key="4">
    <source>
        <dbReference type="Proteomes" id="UP000002791"/>
    </source>
</evidence>
<dbReference type="HOGENOM" id="CLU_075070_0_0_11"/>
<keyword evidence="2" id="KW-0812">Transmembrane</keyword>
<dbReference type="EMBL" id="CM001440">
    <property type="protein sequence ID" value="EHR63790.1"/>
    <property type="molecule type" value="Genomic_DNA"/>
</dbReference>
<organism evidence="3 4">
    <name type="scientific">Saccharomonospora cyanea NA-134</name>
    <dbReference type="NCBI Taxonomy" id="882082"/>
    <lineage>
        <taxon>Bacteria</taxon>
        <taxon>Bacillati</taxon>
        <taxon>Actinomycetota</taxon>
        <taxon>Actinomycetes</taxon>
        <taxon>Pseudonocardiales</taxon>
        <taxon>Pseudonocardiaceae</taxon>
        <taxon>Saccharomonospora</taxon>
    </lineage>
</organism>
<dbReference type="OrthoDB" id="3556132at2"/>
<feature type="compositionally biased region" description="Polar residues" evidence="1">
    <location>
        <begin position="52"/>
        <end position="62"/>
    </location>
</feature>
<keyword evidence="2" id="KW-1133">Transmembrane helix</keyword>
<accession>H5XP77</accession>
<feature type="transmembrane region" description="Helical" evidence="2">
    <location>
        <begin position="98"/>
        <end position="123"/>
    </location>
</feature>
<dbReference type="Proteomes" id="UP000002791">
    <property type="component" value="Chromosome"/>
</dbReference>
<dbReference type="STRING" id="882082.SaccyDRAFT_4995"/>
<feature type="region of interest" description="Disordered" evidence="1">
    <location>
        <begin position="241"/>
        <end position="273"/>
    </location>
</feature>
<evidence type="ECO:0000256" key="2">
    <source>
        <dbReference type="SAM" id="Phobius"/>
    </source>
</evidence>
<dbReference type="eggNOG" id="ENOG5033WXY">
    <property type="taxonomic scope" value="Bacteria"/>
</dbReference>
<feature type="compositionally biased region" description="Gly residues" evidence="1">
    <location>
        <begin position="260"/>
        <end position="270"/>
    </location>
</feature>
<feature type="region of interest" description="Disordered" evidence="1">
    <location>
        <begin position="1"/>
        <end position="66"/>
    </location>
</feature>
<sequence length="361" mass="36167">MTYPPQPGESPYGQQPGQNPYGQPSYGQPADPYGQQPGMPYGGPASGGFPQQGAQYPQTQGYPQIASYPQNQYGQQAQYGQQGGGWGPQEPKKSKTGLWIGISVAAVAVVAFIVTAFVAPGFLLSDDDEPGGTGNSPAGSQGNAAGDPAAIAQQVSTGLTSGDSATLTGLACSNATAMVHEAIGMAGQLGQVTMNGQPQVSGNQATAQGTASVDGQNYPVSATFAQENGKWCWQDASVETQGAGGLDTTPTGMSSPVGEPGTGDGTGSTGSGDSAAFLDEVGAALNAGDVGALNNMLCAGVTDSTKSAIAEAAATGATFQTEDVTTTEITANATFVGPDGELMVLGDNLDGPFCIFSAMYF</sequence>
<reference evidence="3 4" key="1">
    <citation type="submission" date="2011-11" db="EMBL/GenBank/DDBJ databases">
        <title>The Noncontiguous Finished sequence of Saccharomonospora cyanea NA-134.</title>
        <authorList>
            <consortium name="US DOE Joint Genome Institute"/>
            <person name="Lucas S."/>
            <person name="Han J."/>
            <person name="Lapidus A."/>
            <person name="Cheng J.-F."/>
            <person name="Goodwin L."/>
            <person name="Pitluck S."/>
            <person name="Peters L."/>
            <person name="Ovchinnikova G."/>
            <person name="Lu M."/>
            <person name="Detter J.C."/>
            <person name="Han C."/>
            <person name="Tapia R."/>
            <person name="Land M."/>
            <person name="Hauser L."/>
            <person name="Kyrpides N."/>
            <person name="Ivanova N."/>
            <person name="Pagani I."/>
            <person name="Brambilla E.-M."/>
            <person name="Klenk H.-P."/>
            <person name="Woyke T."/>
        </authorList>
    </citation>
    <scope>NUCLEOTIDE SEQUENCE [LARGE SCALE GENOMIC DNA]</scope>
    <source>
        <strain evidence="3 4">NA-134</strain>
    </source>
</reference>
<dbReference type="AlphaFoldDB" id="H5XP77"/>
<protein>
    <submittedName>
        <fullName evidence="3">Uncharacterized protein</fullName>
    </submittedName>
</protein>
<keyword evidence="2" id="KW-0472">Membrane</keyword>
<evidence type="ECO:0000313" key="3">
    <source>
        <dbReference type="EMBL" id="EHR63790.1"/>
    </source>
</evidence>
<gene>
    <name evidence="3" type="ORF">SaccyDRAFT_4995</name>
</gene>
<evidence type="ECO:0000256" key="1">
    <source>
        <dbReference type="SAM" id="MobiDB-lite"/>
    </source>
</evidence>
<dbReference type="RefSeq" id="WP_005460333.1">
    <property type="nucleotide sequence ID" value="NZ_CM001440.1"/>
</dbReference>
<keyword evidence="4" id="KW-1185">Reference proteome</keyword>